<evidence type="ECO:0000256" key="4">
    <source>
        <dbReference type="ARBA" id="ARBA00022989"/>
    </source>
</evidence>
<feature type="region of interest" description="Disordered" evidence="6">
    <location>
        <begin position="232"/>
        <end position="255"/>
    </location>
</feature>
<protein>
    <submittedName>
        <fullName evidence="9">MFS transporter</fullName>
    </submittedName>
</protein>
<feature type="transmembrane region" description="Helical" evidence="7">
    <location>
        <begin position="81"/>
        <end position="101"/>
    </location>
</feature>
<evidence type="ECO:0000256" key="7">
    <source>
        <dbReference type="SAM" id="Phobius"/>
    </source>
</evidence>
<evidence type="ECO:0000256" key="2">
    <source>
        <dbReference type="ARBA" id="ARBA00022475"/>
    </source>
</evidence>
<dbReference type="InterPro" id="IPR011701">
    <property type="entry name" value="MFS"/>
</dbReference>
<sequence length="468" mass="48447">MTTHQVRDGAKGQATGESEAGRPAKPPGTRAQTPDRPAVVPLRRNWRYQAMWSGAAASMLGTMVTDTAYPLLLLVMTGSPLLAGAFGAVQFTASLLFGLHGGALADRRDRRRILIVADAVRVLATLSVPAALWLDRFTVPHALLVAAVIGATIAYAGPVRTLAVRSLVPPAQLRQALTQDEVRVNGAALLGPPLAGLLLGLGRAVPFLATALASLYSLATACLVRFDGRPPTDGHPAPAAHPAGAEDGAGESARQESGGALAGLRRLWSDPVMRAVVGVVGVINLTGAATLLPLMVLLRDGGTSTTGTGLVLAGEAVGGLLGALLVRPLHRYLRPGRLLLVVAWVVVPLLSAPVLVSGPVALFLMLLVVSLGVPALRVMVDLLIFQQVPDALRGRVIAATMTLFMLGVPLGSFASGLLLDHLRPVAVLQLMAVLLTVALVAATLSRPLRQALWPAEAEVAAAVEATTP</sequence>
<dbReference type="PROSITE" id="PS50850">
    <property type="entry name" value="MFS"/>
    <property type="match status" value="1"/>
</dbReference>
<feature type="compositionally biased region" description="Basic and acidic residues" evidence="6">
    <location>
        <begin position="1"/>
        <end position="10"/>
    </location>
</feature>
<feature type="region of interest" description="Disordered" evidence="6">
    <location>
        <begin position="1"/>
        <end position="37"/>
    </location>
</feature>
<accession>A0AB33K493</accession>
<keyword evidence="3 7" id="KW-0812">Transmembrane</keyword>
<evidence type="ECO:0000259" key="8">
    <source>
        <dbReference type="PROSITE" id="PS50850"/>
    </source>
</evidence>
<feature type="transmembrane region" description="Helical" evidence="7">
    <location>
        <begin position="308"/>
        <end position="326"/>
    </location>
</feature>
<dbReference type="CDD" id="cd06173">
    <property type="entry name" value="MFS_MefA_like"/>
    <property type="match status" value="1"/>
</dbReference>
<feature type="transmembrane region" description="Helical" evidence="7">
    <location>
        <begin position="396"/>
        <end position="419"/>
    </location>
</feature>
<dbReference type="AlphaFoldDB" id="A0AB33K493"/>
<feature type="transmembrane region" description="Helical" evidence="7">
    <location>
        <begin position="338"/>
        <end position="356"/>
    </location>
</feature>
<evidence type="ECO:0000256" key="1">
    <source>
        <dbReference type="ARBA" id="ARBA00004651"/>
    </source>
</evidence>
<dbReference type="Gene3D" id="1.20.1250.20">
    <property type="entry name" value="MFS general substrate transporter like domains"/>
    <property type="match status" value="1"/>
</dbReference>
<keyword evidence="4 7" id="KW-1133">Transmembrane helix</keyword>
<gene>
    <name evidence="9" type="ORF">KCMC57_36700</name>
</gene>
<dbReference type="SUPFAM" id="SSF103473">
    <property type="entry name" value="MFS general substrate transporter"/>
    <property type="match status" value="1"/>
</dbReference>
<dbReference type="EMBL" id="AP035881">
    <property type="protein sequence ID" value="BFP47302.1"/>
    <property type="molecule type" value="Genomic_DNA"/>
</dbReference>
<evidence type="ECO:0000256" key="3">
    <source>
        <dbReference type="ARBA" id="ARBA00022692"/>
    </source>
</evidence>
<reference evidence="9" key="1">
    <citation type="submission" date="2024-07" db="EMBL/GenBank/DDBJ databases">
        <title>Complete genome sequences of cellulolytic bacteria, Kitasatospora sp. CMC57 and Streptomyces sp. CMC78, isolated from Japanese agricultural soil.</title>
        <authorList>
            <person name="Hashimoto T."/>
            <person name="Ito M."/>
            <person name="Iwamoto M."/>
            <person name="Fukahori D."/>
            <person name="Shoda T."/>
            <person name="Sakoda M."/>
            <person name="Morohoshi T."/>
            <person name="Mitsuboshi M."/>
            <person name="Nishizawa T."/>
        </authorList>
    </citation>
    <scope>NUCLEOTIDE SEQUENCE</scope>
    <source>
        <strain evidence="9">CMC57</strain>
    </source>
</reference>
<comment type="subcellular location">
    <subcellularLocation>
        <location evidence="1">Cell membrane</location>
        <topology evidence="1">Multi-pass membrane protein</topology>
    </subcellularLocation>
</comment>
<feature type="domain" description="Major facilitator superfamily (MFS) profile" evidence="8">
    <location>
        <begin position="47"/>
        <end position="450"/>
    </location>
</feature>
<feature type="transmembrane region" description="Helical" evidence="7">
    <location>
        <begin position="425"/>
        <end position="444"/>
    </location>
</feature>
<name>A0AB33K493_9ACTN</name>
<dbReference type="InterPro" id="IPR036259">
    <property type="entry name" value="MFS_trans_sf"/>
</dbReference>
<proteinExistence type="predicted"/>
<dbReference type="Pfam" id="PF07690">
    <property type="entry name" value="MFS_1"/>
    <property type="match status" value="1"/>
</dbReference>
<dbReference type="InterPro" id="IPR020846">
    <property type="entry name" value="MFS_dom"/>
</dbReference>
<evidence type="ECO:0000256" key="5">
    <source>
        <dbReference type="ARBA" id="ARBA00023136"/>
    </source>
</evidence>
<dbReference type="GO" id="GO:0005886">
    <property type="term" value="C:plasma membrane"/>
    <property type="evidence" value="ECO:0007669"/>
    <property type="project" value="UniProtKB-SubCell"/>
</dbReference>
<evidence type="ECO:0000256" key="6">
    <source>
        <dbReference type="SAM" id="MobiDB-lite"/>
    </source>
</evidence>
<feature type="transmembrane region" description="Helical" evidence="7">
    <location>
        <begin position="362"/>
        <end position="384"/>
    </location>
</feature>
<evidence type="ECO:0000313" key="9">
    <source>
        <dbReference type="EMBL" id="BFP47302.1"/>
    </source>
</evidence>
<feature type="transmembrane region" description="Helical" evidence="7">
    <location>
        <begin position="52"/>
        <end position="75"/>
    </location>
</feature>
<dbReference type="RefSeq" id="WP_407989669.1">
    <property type="nucleotide sequence ID" value="NZ_AP035881.2"/>
</dbReference>
<dbReference type="GO" id="GO:0022857">
    <property type="term" value="F:transmembrane transporter activity"/>
    <property type="evidence" value="ECO:0007669"/>
    <property type="project" value="InterPro"/>
</dbReference>
<dbReference type="PANTHER" id="PTHR23513:SF11">
    <property type="entry name" value="STAPHYLOFERRIN A TRANSPORTER"/>
    <property type="match status" value="1"/>
</dbReference>
<dbReference type="PANTHER" id="PTHR23513">
    <property type="entry name" value="INTEGRAL MEMBRANE EFFLUX PROTEIN-RELATED"/>
    <property type="match status" value="1"/>
</dbReference>
<keyword evidence="5 7" id="KW-0472">Membrane</keyword>
<feature type="transmembrane region" description="Helical" evidence="7">
    <location>
        <begin position="140"/>
        <end position="163"/>
    </location>
</feature>
<feature type="compositionally biased region" description="Low complexity" evidence="6">
    <location>
        <begin position="234"/>
        <end position="246"/>
    </location>
</feature>
<keyword evidence="2" id="KW-1003">Cell membrane</keyword>
<organism evidence="9">
    <name type="scientific">Kitasatospora sp. CMC57</name>
    <dbReference type="NCBI Taxonomy" id="3231513"/>
    <lineage>
        <taxon>Bacteria</taxon>
        <taxon>Bacillati</taxon>
        <taxon>Actinomycetota</taxon>
        <taxon>Actinomycetes</taxon>
        <taxon>Kitasatosporales</taxon>
        <taxon>Streptomycetaceae</taxon>
        <taxon>Kitasatospora</taxon>
    </lineage>
</organism>
<feature type="transmembrane region" description="Helical" evidence="7">
    <location>
        <begin position="275"/>
        <end position="296"/>
    </location>
</feature>